<keyword evidence="1" id="KW-0812">Transmembrane</keyword>
<comment type="caution">
    <text evidence="2">The sequence shown here is derived from an EMBL/GenBank/DDBJ whole genome shotgun (WGS) entry which is preliminary data.</text>
</comment>
<feature type="transmembrane region" description="Helical" evidence="1">
    <location>
        <begin position="149"/>
        <end position="166"/>
    </location>
</feature>
<sequence length="167" mass="19078">MMIFKIRKNLFALPEDYVVKTSIGEPLCKIAKIRQGYYIYNKVGAQIAQVVFSKHGAKLSVASSRPAFPGAINLVCYGKNRFEFEPYKLEKDDQQYVDQLKGKNTPAYSIWGDTVAYNFDIYYGKDIAANIVPCLDDPDRYQIRMHDQGNLLVVLMILLATEYFNAK</sequence>
<dbReference type="EMBL" id="DVOH01000009">
    <property type="protein sequence ID" value="HIU99620.1"/>
    <property type="molecule type" value="Genomic_DNA"/>
</dbReference>
<evidence type="ECO:0000313" key="2">
    <source>
        <dbReference type="EMBL" id="HIU99620.1"/>
    </source>
</evidence>
<keyword evidence="1" id="KW-1133">Transmembrane helix</keyword>
<reference evidence="2" key="1">
    <citation type="submission" date="2020-10" db="EMBL/GenBank/DDBJ databases">
        <authorList>
            <person name="Gilroy R."/>
        </authorList>
    </citation>
    <scope>NUCLEOTIDE SEQUENCE</scope>
    <source>
        <strain evidence="2">23406</strain>
    </source>
</reference>
<protein>
    <submittedName>
        <fullName evidence="2">Uncharacterized protein</fullName>
    </submittedName>
</protein>
<name>A0A9D1SXF0_9FIRM</name>
<dbReference type="Proteomes" id="UP000886891">
    <property type="component" value="Unassembled WGS sequence"/>
</dbReference>
<proteinExistence type="predicted"/>
<dbReference type="AlphaFoldDB" id="A0A9D1SXF0"/>
<gene>
    <name evidence="2" type="ORF">IAB14_00720</name>
</gene>
<evidence type="ECO:0000256" key="1">
    <source>
        <dbReference type="SAM" id="Phobius"/>
    </source>
</evidence>
<accession>A0A9D1SXF0</accession>
<reference evidence="2" key="2">
    <citation type="journal article" date="2021" name="PeerJ">
        <title>Extensive microbial diversity within the chicken gut microbiome revealed by metagenomics and culture.</title>
        <authorList>
            <person name="Gilroy R."/>
            <person name="Ravi A."/>
            <person name="Getino M."/>
            <person name="Pursley I."/>
            <person name="Horton D.L."/>
            <person name="Alikhan N.F."/>
            <person name="Baker D."/>
            <person name="Gharbi K."/>
            <person name="Hall N."/>
            <person name="Watson M."/>
            <person name="Adriaenssens E.M."/>
            <person name="Foster-Nyarko E."/>
            <person name="Jarju S."/>
            <person name="Secka A."/>
            <person name="Antonio M."/>
            <person name="Oren A."/>
            <person name="Chaudhuri R.R."/>
            <person name="La Ragione R."/>
            <person name="Hildebrand F."/>
            <person name="Pallen M.J."/>
        </authorList>
    </citation>
    <scope>NUCLEOTIDE SEQUENCE</scope>
    <source>
        <strain evidence="2">23406</strain>
    </source>
</reference>
<evidence type="ECO:0000313" key="3">
    <source>
        <dbReference type="Proteomes" id="UP000886891"/>
    </source>
</evidence>
<organism evidence="2 3">
    <name type="scientific">Candidatus Stercoripulliclostridium merdipullorum</name>
    <dbReference type="NCBI Taxonomy" id="2840952"/>
    <lineage>
        <taxon>Bacteria</taxon>
        <taxon>Bacillati</taxon>
        <taxon>Bacillota</taxon>
        <taxon>Clostridia</taxon>
        <taxon>Eubacteriales</taxon>
        <taxon>Candidatus Stercoripulliclostridium</taxon>
    </lineage>
</organism>
<keyword evidence="1" id="KW-0472">Membrane</keyword>